<evidence type="ECO:0000313" key="3">
    <source>
        <dbReference type="Proteomes" id="UP001293254"/>
    </source>
</evidence>
<reference evidence="2" key="1">
    <citation type="submission" date="2020-06" db="EMBL/GenBank/DDBJ databases">
        <authorList>
            <person name="Li T."/>
            <person name="Hu X."/>
            <person name="Zhang T."/>
            <person name="Song X."/>
            <person name="Zhang H."/>
            <person name="Dai N."/>
            <person name="Sheng W."/>
            <person name="Hou X."/>
            <person name="Wei L."/>
        </authorList>
    </citation>
    <scope>NUCLEOTIDE SEQUENCE</scope>
    <source>
        <strain evidence="2">3651</strain>
        <tissue evidence="2">Leaf</tissue>
    </source>
</reference>
<accession>A0AAE1XSV0</accession>
<protein>
    <submittedName>
        <fullName evidence="2">Uncharacterized protein</fullName>
    </submittedName>
</protein>
<dbReference type="Proteomes" id="UP001293254">
    <property type="component" value="Unassembled WGS sequence"/>
</dbReference>
<feature type="compositionally biased region" description="Low complexity" evidence="1">
    <location>
        <begin position="8"/>
        <end position="19"/>
    </location>
</feature>
<dbReference type="AlphaFoldDB" id="A0AAE1XSV0"/>
<reference evidence="2" key="2">
    <citation type="journal article" date="2024" name="Plant">
        <title>Genomic evolution and insights into agronomic trait innovations of Sesamum species.</title>
        <authorList>
            <person name="Miao H."/>
            <person name="Wang L."/>
            <person name="Qu L."/>
            <person name="Liu H."/>
            <person name="Sun Y."/>
            <person name="Le M."/>
            <person name="Wang Q."/>
            <person name="Wei S."/>
            <person name="Zheng Y."/>
            <person name="Lin W."/>
            <person name="Duan Y."/>
            <person name="Cao H."/>
            <person name="Xiong S."/>
            <person name="Wang X."/>
            <person name="Wei L."/>
            <person name="Li C."/>
            <person name="Ma Q."/>
            <person name="Ju M."/>
            <person name="Zhao R."/>
            <person name="Li G."/>
            <person name="Mu C."/>
            <person name="Tian Q."/>
            <person name="Mei H."/>
            <person name="Zhang T."/>
            <person name="Gao T."/>
            <person name="Zhang H."/>
        </authorList>
    </citation>
    <scope>NUCLEOTIDE SEQUENCE</scope>
    <source>
        <strain evidence="2">3651</strain>
    </source>
</reference>
<comment type="caution">
    <text evidence="2">The sequence shown here is derived from an EMBL/GenBank/DDBJ whole genome shotgun (WGS) entry which is preliminary data.</text>
</comment>
<dbReference type="EMBL" id="JACGWO010000010">
    <property type="protein sequence ID" value="KAK4416969.1"/>
    <property type="molecule type" value="Genomic_DNA"/>
</dbReference>
<keyword evidence="3" id="KW-1185">Reference proteome</keyword>
<evidence type="ECO:0000256" key="1">
    <source>
        <dbReference type="SAM" id="MobiDB-lite"/>
    </source>
</evidence>
<sequence length="459" mass="50380">MPRCSKASSSSDNTSPDPTMVSSEAMAIISGTSSAMTEDDIRKVVAQIAWGSPCPVFNVLRIPPIQLLPNSYRLVVGFLLCAQLYGLEPSIENFLSVLAPKLTTRGSLLNAMPPLNLGEIKRRMKQVGLVNYEFKVKPLRKRSYLLWLDSIQLRIPKRVPWIVSLDSPCSQVRVRGHSFDPFRLAPRDRSLFHHSSTFSILLRDVSLGNPCDRGGDFSQRVHPLSDPFGGATPFPSPPQVEVLPYAHKRSRIDETDVEDIPRLTEETPGSSFPIPVLTPRLDLKAGTLNMSRTVHRADVDVLAPPTKQGIGNFVLAEPSTIPTAITAMVEKYATTMRNAEASRRELLESHALAQVVKKNGQIAMLSMENEVVRALIVQAYTRGREEGAPSVVAMFKDSPEYNTEVYCQASAFYIDGFATCLAQFKNVGNLPPGFELSFVNICADGFGHIGGEGPSGGWI</sequence>
<proteinExistence type="predicted"/>
<feature type="region of interest" description="Disordered" evidence="1">
    <location>
        <begin position="1"/>
        <end position="20"/>
    </location>
</feature>
<name>A0AAE1XSV0_9LAMI</name>
<organism evidence="2 3">
    <name type="scientific">Sesamum alatum</name>
    <dbReference type="NCBI Taxonomy" id="300844"/>
    <lineage>
        <taxon>Eukaryota</taxon>
        <taxon>Viridiplantae</taxon>
        <taxon>Streptophyta</taxon>
        <taxon>Embryophyta</taxon>
        <taxon>Tracheophyta</taxon>
        <taxon>Spermatophyta</taxon>
        <taxon>Magnoliopsida</taxon>
        <taxon>eudicotyledons</taxon>
        <taxon>Gunneridae</taxon>
        <taxon>Pentapetalae</taxon>
        <taxon>asterids</taxon>
        <taxon>lamiids</taxon>
        <taxon>Lamiales</taxon>
        <taxon>Pedaliaceae</taxon>
        <taxon>Sesamum</taxon>
    </lineage>
</organism>
<evidence type="ECO:0000313" key="2">
    <source>
        <dbReference type="EMBL" id="KAK4416969.1"/>
    </source>
</evidence>
<gene>
    <name evidence="2" type="ORF">Salat_2522400</name>
</gene>